<dbReference type="EMBL" id="NFII01000005">
    <property type="protein sequence ID" value="OUO01557.1"/>
    <property type="molecule type" value="Genomic_DNA"/>
</dbReference>
<protein>
    <submittedName>
        <fullName evidence="1">Killer suppression protein HigA</fullName>
    </submittedName>
</protein>
<proteinExistence type="predicted"/>
<dbReference type="SUPFAM" id="SSF143011">
    <property type="entry name" value="RelE-like"/>
    <property type="match status" value="1"/>
</dbReference>
<name>A0A1Y3YV17_9BACE</name>
<dbReference type="Gene3D" id="3.30.2310.20">
    <property type="entry name" value="RelE-like"/>
    <property type="match status" value="1"/>
</dbReference>
<evidence type="ECO:0000313" key="1">
    <source>
        <dbReference type="EMBL" id="OUO01557.1"/>
    </source>
</evidence>
<evidence type="ECO:0000313" key="2">
    <source>
        <dbReference type="Proteomes" id="UP000195386"/>
    </source>
</evidence>
<dbReference type="AlphaFoldDB" id="A0A1Y3YV17"/>
<organism evidence="1 2">
    <name type="scientific">Bacteroides clarus</name>
    <dbReference type="NCBI Taxonomy" id="626929"/>
    <lineage>
        <taxon>Bacteria</taxon>
        <taxon>Pseudomonadati</taxon>
        <taxon>Bacteroidota</taxon>
        <taxon>Bacteroidia</taxon>
        <taxon>Bacteroidales</taxon>
        <taxon>Bacteroidaceae</taxon>
        <taxon>Bacteroides</taxon>
    </lineage>
</organism>
<reference evidence="2" key="1">
    <citation type="submission" date="2017-04" db="EMBL/GenBank/DDBJ databases">
        <title>Function of individual gut microbiota members based on whole genome sequencing of pure cultures obtained from chicken caecum.</title>
        <authorList>
            <person name="Medvecky M."/>
            <person name="Cejkova D."/>
            <person name="Polansky O."/>
            <person name="Karasova D."/>
            <person name="Kubasova T."/>
            <person name="Cizek A."/>
            <person name="Rychlik I."/>
        </authorList>
    </citation>
    <scope>NUCLEOTIDE SEQUENCE [LARGE SCALE GENOMIC DNA]</scope>
    <source>
        <strain evidence="2">An43</strain>
    </source>
</reference>
<dbReference type="InterPro" id="IPR035093">
    <property type="entry name" value="RelE/ParE_toxin_dom_sf"/>
</dbReference>
<comment type="caution">
    <text evidence="1">The sequence shown here is derived from an EMBL/GenBank/DDBJ whole genome shotgun (WGS) entry which is preliminary data.</text>
</comment>
<gene>
    <name evidence="1" type="ORF">B5F97_07915</name>
</gene>
<dbReference type="Proteomes" id="UP000195386">
    <property type="component" value="Unassembled WGS sequence"/>
</dbReference>
<dbReference type="RefSeq" id="WP_087425961.1">
    <property type="nucleotide sequence ID" value="NZ_NFII01000005.1"/>
</dbReference>
<sequence>MELFFQNRKLEKIASDPRKCLKELGKTRGDLFLLRLRDLYRAETLEDVRYLPGHYHELKEDKKGQWACDLDQPYRLIFEPHEDPIPTDENGKYIWIEIKEVEIVEIVNYHGK</sequence>
<accession>A0A1Y3YV17</accession>